<sequence length="789" mass="91169">MNKLLLREDSIKWIEEPVKNTVEKFVQYWKTEVKDGTVANLESDCIDCLRKRTLRRTSNYALRNCQKIFQTTTKLFGLPLNLCLRLNLNVWRNFKESVDMSLLLAQKLVSEMLLKRDDNNGSLHTHQFGVYSYWHKMMKYHMKYGQEMATLHEYIDKRHKQLGPIFYEKLEGDTKLVFVSDPMLIKSVFLSLEGKYPAHILPEPWVLYEKFYGSKRGLFFMNGEEWLTNRRIMNKLLLREDSIKWIEEPVKNTVEKFVQYWKTEVKDGTVANLESDLYRLSTEVILSILIGTNSSLKYSAHYEELLTMLSETVKKIFQTTTKLFGLPLNLCLRLNLNVWRNFKESVDMSLLLAQKLVSEMLLKRDDNNGLVHKLLAENVSDNLIIRIVADFIIAAGDTTAYTSIWSLFLLAQNDEISHEIRTGNIGYVKNVRTNIPCNITSKRNFSFEGFVQWQGQTYASISNSSLVHLMQDGLLYVHDTTGLPWWATIITSTVLLRSFMTLPLTIYTNLILAKVENISLELKDLVEELKRETAMAKKMYKLTNKQAIILYKRSLKKQWRSLIVRDNCHPLKASLVMWVQIPIWVCMSFALRNLVNCPSGDPAALVTLMELAAGGIGWIPNLTEPDHSYILPVAFGMTNLAVIEIQKMSKLRQPSKIYNIFTNMFRVFSIIMIPVAASVPSCMCLYWVTSSSFGIVQNLCLLSPSLRRKLRIPEAPSELEQPYSHMKDETPIIASIYTSGRDEQYFSKAHKFLPYRWDRNDPRRKDLVNHVTSASVPFALGARLFTILT</sequence>
<organism evidence="1 2">
    <name type="scientific">Choristoneura fumiferana</name>
    <name type="common">Spruce budworm moth</name>
    <name type="synonym">Archips fumiferana</name>
    <dbReference type="NCBI Taxonomy" id="7141"/>
    <lineage>
        <taxon>Eukaryota</taxon>
        <taxon>Metazoa</taxon>
        <taxon>Ecdysozoa</taxon>
        <taxon>Arthropoda</taxon>
        <taxon>Hexapoda</taxon>
        <taxon>Insecta</taxon>
        <taxon>Pterygota</taxon>
        <taxon>Neoptera</taxon>
        <taxon>Endopterygota</taxon>
        <taxon>Lepidoptera</taxon>
        <taxon>Glossata</taxon>
        <taxon>Ditrysia</taxon>
        <taxon>Tortricoidea</taxon>
        <taxon>Tortricidae</taxon>
        <taxon>Tortricinae</taxon>
        <taxon>Choristoneura</taxon>
    </lineage>
</organism>
<gene>
    <name evidence="1" type="ORF">MSG28_010330</name>
</gene>
<evidence type="ECO:0000313" key="1">
    <source>
        <dbReference type="EMBL" id="KAI8436887.1"/>
    </source>
</evidence>
<comment type="caution">
    <text evidence="1">The sequence shown here is derived from an EMBL/GenBank/DDBJ whole genome shotgun (WGS) entry which is preliminary data.</text>
</comment>
<proteinExistence type="predicted"/>
<dbReference type="EMBL" id="CM046117">
    <property type="protein sequence ID" value="KAI8436887.1"/>
    <property type="molecule type" value="Genomic_DNA"/>
</dbReference>
<protein>
    <submittedName>
        <fullName evidence="1">Uncharacterized protein</fullName>
    </submittedName>
</protein>
<evidence type="ECO:0000313" key="2">
    <source>
        <dbReference type="Proteomes" id="UP001064048"/>
    </source>
</evidence>
<reference evidence="1 2" key="1">
    <citation type="journal article" date="2022" name="Genome Biol. Evol.">
        <title>The Spruce Budworm Genome: Reconstructing the Evolutionary History of Antifreeze Proteins.</title>
        <authorList>
            <person name="Beliveau C."/>
            <person name="Gagne P."/>
            <person name="Picq S."/>
            <person name="Vernygora O."/>
            <person name="Keeling C.I."/>
            <person name="Pinkney K."/>
            <person name="Doucet D."/>
            <person name="Wen F."/>
            <person name="Johnston J.S."/>
            <person name="Maaroufi H."/>
            <person name="Boyle B."/>
            <person name="Laroche J."/>
            <person name="Dewar K."/>
            <person name="Juretic N."/>
            <person name="Blackburn G."/>
            <person name="Nisole A."/>
            <person name="Brunet B."/>
            <person name="Brandao M."/>
            <person name="Lumley L."/>
            <person name="Duan J."/>
            <person name="Quan G."/>
            <person name="Lucarotti C.J."/>
            <person name="Roe A.D."/>
            <person name="Sperling F.A.H."/>
            <person name="Levesque R.C."/>
            <person name="Cusson M."/>
        </authorList>
    </citation>
    <scope>NUCLEOTIDE SEQUENCE [LARGE SCALE GENOMIC DNA]</scope>
    <source>
        <strain evidence="1">Glfc:IPQL:Cfum</strain>
    </source>
</reference>
<keyword evidence="2" id="KW-1185">Reference proteome</keyword>
<accession>A0ACC0KKU7</accession>
<dbReference type="Proteomes" id="UP001064048">
    <property type="component" value="Chromosome 17"/>
</dbReference>
<name>A0ACC0KKU7_CHOFU</name>